<evidence type="ECO:0000313" key="3">
    <source>
        <dbReference type="Proteomes" id="UP000001519"/>
    </source>
</evidence>
<reference evidence="2" key="4">
    <citation type="submission" date="2025-09" db="UniProtKB">
        <authorList>
            <consortium name="Ensembl"/>
        </authorList>
    </citation>
    <scope>IDENTIFICATION</scope>
</reference>
<dbReference type="OMA" id="DPRRSCW"/>
<name>A0A2I2ZV20_GORGO</name>
<feature type="region of interest" description="Disordered" evidence="1">
    <location>
        <begin position="1"/>
        <end position="61"/>
    </location>
</feature>
<evidence type="ECO:0000313" key="2">
    <source>
        <dbReference type="Ensembl" id="ENSGGOP00000050896.1"/>
    </source>
</evidence>
<sequence>MGRGSRCAVRGEEEGLTAVLDPRRQTSTPVRAPPGSCWSHSPVIRSPVSLSSRDTQARKDT</sequence>
<dbReference type="Proteomes" id="UP000001519">
    <property type="component" value="Chromosome 1"/>
</dbReference>
<reference evidence="3" key="1">
    <citation type="submission" date="2011-05" db="EMBL/GenBank/DDBJ databases">
        <title>Insights into the evolution of the great apes provided by the gorilla genome.</title>
        <authorList>
            <person name="Scally A."/>
        </authorList>
    </citation>
    <scope>NUCLEOTIDE SEQUENCE [LARGE SCALE GENOMIC DNA]</scope>
</reference>
<dbReference type="EMBL" id="CABD030006236">
    <property type="status" value="NOT_ANNOTATED_CDS"/>
    <property type="molecule type" value="Genomic_DNA"/>
</dbReference>
<dbReference type="InParanoid" id="A0A2I2ZV20"/>
<dbReference type="GeneTree" id="ENSGT00910000147491"/>
<reference evidence="2 3" key="2">
    <citation type="journal article" date="2012" name="Nature">
        <title>Insights into hominid evolution from the gorilla genome sequence.</title>
        <authorList>
            <person name="Scally A."/>
            <person name="Dutheil J.Y."/>
            <person name="Hillier L.W."/>
            <person name="Jordan G.E."/>
            <person name="Goodhead I."/>
            <person name="Herrero J."/>
            <person name="Hobolth A."/>
            <person name="Lappalainen T."/>
            <person name="Mailund T."/>
            <person name="Marques-Bonet T."/>
            <person name="McCarthy S."/>
            <person name="Montgomery S.H."/>
            <person name="Schwalie P.C."/>
            <person name="Tang Y.A."/>
            <person name="Ward M.C."/>
            <person name="Xue Y."/>
            <person name="Yngvadottir B."/>
            <person name="Alkan C."/>
            <person name="Andersen L.N."/>
            <person name="Ayub Q."/>
            <person name="Ball E.V."/>
            <person name="Beal K."/>
            <person name="Bradley B.J."/>
            <person name="Chen Y."/>
            <person name="Clee C.M."/>
            <person name="Fitzgerald S."/>
            <person name="Graves T.A."/>
            <person name="Gu Y."/>
            <person name="Heath P."/>
            <person name="Heger A."/>
            <person name="Karakoc E."/>
            <person name="Kolb-Kokocinski A."/>
            <person name="Laird G.K."/>
            <person name="Lunter G."/>
            <person name="Meader S."/>
            <person name="Mort M."/>
            <person name="Mullikin J.C."/>
            <person name="Munch K."/>
            <person name="O'Connor T.D."/>
            <person name="Phillips A.D."/>
            <person name="Prado-Martinez J."/>
            <person name="Rogers A.S."/>
            <person name="Sajjadian S."/>
            <person name="Schmidt D."/>
            <person name="Shaw K."/>
            <person name="Simpson J.T."/>
            <person name="Stenson P.D."/>
            <person name="Turner D.J."/>
            <person name="Vigilant L."/>
            <person name="Vilella A.J."/>
            <person name="Whitener W."/>
            <person name="Zhu B."/>
            <person name="Cooper D.N."/>
            <person name="de Jong P."/>
            <person name="Dermitzakis E.T."/>
            <person name="Eichler E.E."/>
            <person name="Flicek P."/>
            <person name="Goldman N."/>
            <person name="Mundy N.I."/>
            <person name="Ning Z."/>
            <person name="Odom D.T."/>
            <person name="Ponting C.P."/>
            <person name="Quail M.A."/>
            <person name="Ryder O.A."/>
            <person name="Searle S.M."/>
            <person name="Warren W.C."/>
            <person name="Wilson R.K."/>
            <person name="Schierup M.H."/>
            <person name="Rogers J."/>
            <person name="Tyler-Smith C."/>
            <person name="Durbin R."/>
        </authorList>
    </citation>
    <scope>NUCLEOTIDE SEQUENCE [LARGE SCALE GENOMIC DNA]</scope>
</reference>
<evidence type="ECO:0000256" key="1">
    <source>
        <dbReference type="SAM" id="MobiDB-lite"/>
    </source>
</evidence>
<dbReference type="Ensembl" id="ENSGGOT00000050354.1">
    <property type="protein sequence ID" value="ENSGGOP00000050896.1"/>
    <property type="gene ID" value="ENSGGOG00000039869.1"/>
</dbReference>
<accession>A0A2I2ZV20</accession>
<organism evidence="2 3">
    <name type="scientific">Gorilla gorilla gorilla</name>
    <name type="common">Western lowland gorilla</name>
    <dbReference type="NCBI Taxonomy" id="9595"/>
    <lineage>
        <taxon>Eukaryota</taxon>
        <taxon>Metazoa</taxon>
        <taxon>Chordata</taxon>
        <taxon>Craniata</taxon>
        <taxon>Vertebrata</taxon>
        <taxon>Euteleostomi</taxon>
        <taxon>Mammalia</taxon>
        <taxon>Eutheria</taxon>
        <taxon>Euarchontoglires</taxon>
        <taxon>Primates</taxon>
        <taxon>Haplorrhini</taxon>
        <taxon>Catarrhini</taxon>
        <taxon>Hominidae</taxon>
        <taxon>Gorilla</taxon>
    </lineage>
</organism>
<keyword evidence="3" id="KW-1185">Reference proteome</keyword>
<protein>
    <submittedName>
        <fullName evidence="2">Uncharacterized protein</fullName>
    </submittedName>
</protein>
<dbReference type="AlphaFoldDB" id="A0A2I2ZV20"/>
<proteinExistence type="predicted"/>
<reference evidence="2" key="3">
    <citation type="submission" date="2025-08" db="UniProtKB">
        <authorList>
            <consortium name="Ensembl"/>
        </authorList>
    </citation>
    <scope>IDENTIFICATION</scope>
</reference>
<dbReference type="Bgee" id="ENSGGOG00000039869">
    <property type="expression patterns" value="Expressed in testis"/>
</dbReference>